<evidence type="ECO:0000256" key="6">
    <source>
        <dbReference type="ARBA" id="ARBA00023136"/>
    </source>
</evidence>
<dbReference type="RefSeq" id="WP_346759613.1">
    <property type="nucleotide sequence ID" value="NZ_JAUJEB010000004.1"/>
</dbReference>
<dbReference type="InterPro" id="IPR012910">
    <property type="entry name" value="Plug_dom"/>
</dbReference>
<keyword evidence="4 8" id="KW-0812">Transmembrane</keyword>
<comment type="subcellular location">
    <subcellularLocation>
        <location evidence="1 8">Cell outer membrane</location>
        <topology evidence="1 8">Multi-pass membrane protein</topology>
    </subcellularLocation>
</comment>
<keyword evidence="5" id="KW-0732">Signal</keyword>
<dbReference type="Gene3D" id="2.60.40.1120">
    <property type="entry name" value="Carboxypeptidase-like, regulatory domain"/>
    <property type="match status" value="1"/>
</dbReference>
<evidence type="ECO:0000259" key="9">
    <source>
        <dbReference type="Pfam" id="PF07715"/>
    </source>
</evidence>
<comment type="caution">
    <text evidence="11">The sequence shown here is derived from an EMBL/GenBank/DDBJ whole genome shotgun (WGS) entry which is preliminary data.</text>
</comment>
<evidence type="ECO:0000256" key="1">
    <source>
        <dbReference type="ARBA" id="ARBA00004571"/>
    </source>
</evidence>
<evidence type="ECO:0000256" key="8">
    <source>
        <dbReference type="PROSITE-ProRule" id="PRU01360"/>
    </source>
</evidence>
<evidence type="ECO:0000256" key="4">
    <source>
        <dbReference type="ARBA" id="ARBA00022692"/>
    </source>
</evidence>
<keyword evidence="7 8" id="KW-0998">Cell outer membrane</keyword>
<evidence type="ECO:0000256" key="2">
    <source>
        <dbReference type="ARBA" id="ARBA00022448"/>
    </source>
</evidence>
<dbReference type="InterPro" id="IPR008969">
    <property type="entry name" value="CarboxyPept-like_regulatory"/>
</dbReference>
<dbReference type="PANTHER" id="PTHR30069">
    <property type="entry name" value="TONB-DEPENDENT OUTER MEMBRANE RECEPTOR"/>
    <property type="match status" value="1"/>
</dbReference>
<dbReference type="PANTHER" id="PTHR30069:SF29">
    <property type="entry name" value="HEMOGLOBIN AND HEMOGLOBIN-HAPTOGLOBIN-BINDING PROTEIN 1-RELATED"/>
    <property type="match status" value="1"/>
</dbReference>
<feature type="domain" description="Outer membrane protein beta-barrel" evidence="10">
    <location>
        <begin position="394"/>
        <end position="797"/>
    </location>
</feature>
<keyword evidence="11" id="KW-0675">Receptor</keyword>
<dbReference type="SUPFAM" id="SSF56935">
    <property type="entry name" value="Porins"/>
    <property type="match status" value="1"/>
</dbReference>
<dbReference type="Pfam" id="PF07715">
    <property type="entry name" value="Plug"/>
    <property type="match status" value="1"/>
</dbReference>
<evidence type="ECO:0000256" key="7">
    <source>
        <dbReference type="ARBA" id="ARBA00023237"/>
    </source>
</evidence>
<accession>A0ABT8L942</accession>
<sequence>MRLYFTIILILWSIQIFGQQRGGNFKRPAASTIKGKITGIIVDAKDDKPLSFVTVVVRNPVTQKDVDGTISEDNGSFKLSNIPVGNYNVLISFVGYETITKKITSTPKKPDINLGTVKLAATFQQLDEVVVQGEKELVESRIDKIVYNAERDVANAGGDASDVLRRAPLLSVDLEGNVSLRGSSNIQILLNGKPSTLFAGSPADALKVIPADQIKSVEVITTPSAKYDGEGTAGIINIITKKKKVEGFVGNVNMSVGTRQNNAVLGLNAGRGRFGFNANGSTYYSWPRDGSSSFYREDNVGETLRTLNEDGGTESSRIGFFATAGAFYDFNAYHNLTSSFRLRGFGFDREGVYLTNYNDPSIDLSQRYQRSSISDRLVSGYEWSMDYIIKFPEHKEKELAFSYKLDGNVSNQDFIIEQEDLIGDDVELFRDERNENDGTNHENTIQVDYTHPAGEKIKIETGAKAVLRSVKSDYNYEFFDLSRNAYIVDASRTDVFDYEQDVMSGYFSSNIKLGDKYGLIAGVRFEHTRITGAFENFEAPFENDYNNWLPNIIVSRKFGKMTTAKLSYNRRIQRPSLRFINPYVQIDNNRNISVGNPQIEPELTDQIEISYNTFIKKILLNVSGYYKRTTDNIESFLQVDDEGISTVTYQNVGENNSIGMNAFTSVTMFKIWTLRGGINLFTYNASGIVDGESLTNEAILFNGNINSNIKLKNDWIIDMFGFYRSRRQTLQGFNPSFSIFSMGIRKTIWEKRGSIGLRIVEPFFENKKFGSELRGDDYYQTSENVIAFRSFGINFSYKFGKLDFKQQQRRSKIKNDDVGGGDDNQQF</sequence>
<comment type="similarity">
    <text evidence="8">Belongs to the TonB-dependent receptor family.</text>
</comment>
<dbReference type="EMBL" id="JAUJEB010000004">
    <property type="protein sequence ID" value="MDN5214279.1"/>
    <property type="molecule type" value="Genomic_DNA"/>
</dbReference>
<dbReference type="InterPro" id="IPR037066">
    <property type="entry name" value="Plug_dom_sf"/>
</dbReference>
<keyword evidence="12" id="KW-1185">Reference proteome</keyword>
<protein>
    <submittedName>
        <fullName evidence="11">TonB-dependent receptor</fullName>
    </submittedName>
</protein>
<dbReference type="Gene3D" id="2.40.170.20">
    <property type="entry name" value="TonB-dependent receptor, beta-barrel domain"/>
    <property type="match status" value="1"/>
</dbReference>
<evidence type="ECO:0000256" key="3">
    <source>
        <dbReference type="ARBA" id="ARBA00022452"/>
    </source>
</evidence>
<dbReference type="InterPro" id="IPR041700">
    <property type="entry name" value="OMP_b-brl_3"/>
</dbReference>
<evidence type="ECO:0000259" key="10">
    <source>
        <dbReference type="Pfam" id="PF14905"/>
    </source>
</evidence>
<dbReference type="PROSITE" id="PS52016">
    <property type="entry name" value="TONB_DEPENDENT_REC_3"/>
    <property type="match status" value="1"/>
</dbReference>
<dbReference type="Pfam" id="PF13715">
    <property type="entry name" value="CarbopepD_reg_2"/>
    <property type="match status" value="1"/>
</dbReference>
<gene>
    <name evidence="11" type="ORF">QQ020_19530</name>
</gene>
<dbReference type="InterPro" id="IPR039426">
    <property type="entry name" value="TonB-dep_rcpt-like"/>
</dbReference>
<proteinExistence type="inferred from homology"/>
<organism evidence="11 12">
    <name type="scientific">Agaribacillus aureus</name>
    <dbReference type="NCBI Taxonomy" id="3051825"/>
    <lineage>
        <taxon>Bacteria</taxon>
        <taxon>Pseudomonadati</taxon>
        <taxon>Bacteroidota</taxon>
        <taxon>Cytophagia</taxon>
        <taxon>Cytophagales</taxon>
        <taxon>Splendidivirgaceae</taxon>
        <taxon>Agaribacillus</taxon>
    </lineage>
</organism>
<dbReference type="Proteomes" id="UP001172083">
    <property type="component" value="Unassembled WGS sequence"/>
</dbReference>
<evidence type="ECO:0000256" key="5">
    <source>
        <dbReference type="ARBA" id="ARBA00022729"/>
    </source>
</evidence>
<keyword evidence="6 8" id="KW-0472">Membrane</keyword>
<keyword evidence="2 8" id="KW-0813">Transport</keyword>
<feature type="domain" description="TonB-dependent receptor plug" evidence="9">
    <location>
        <begin position="147"/>
        <end position="235"/>
    </location>
</feature>
<evidence type="ECO:0000313" key="12">
    <source>
        <dbReference type="Proteomes" id="UP001172083"/>
    </source>
</evidence>
<evidence type="ECO:0000313" key="11">
    <source>
        <dbReference type="EMBL" id="MDN5214279.1"/>
    </source>
</evidence>
<dbReference type="SUPFAM" id="SSF49464">
    <property type="entry name" value="Carboxypeptidase regulatory domain-like"/>
    <property type="match status" value="1"/>
</dbReference>
<dbReference type="Pfam" id="PF14905">
    <property type="entry name" value="OMP_b-brl_3"/>
    <property type="match status" value="1"/>
</dbReference>
<dbReference type="Gene3D" id="2.170.130.10">
    <property type="entry name" value="TonB-dependent receptor, plug domain"/>
    <property type="match status" value="1"/>
</dbReference>
<keyword evidence="3 8" id="KW-1134">Transmembrane beta strand</keyword>
<dbReference type="InterPro" id="IPR036942">
    <property type="entry name" value="Beta-barrel_TonB_sf"/>
</dbReference>
<name>A0ABT8L942_9BACT</name>
<reference evidence="11" key="1">
    <citation type="submission" date="2023-06" db="EMBL/GenBank/DDBJ databases">
        <title>Genomic of Agaribacillus aureum.</title>
        <authorList>
            <person name="Wang G."/>
        </authorList>
    </citation>
    <scope>NUCLEOTIDE SEQUENCE</scope>
    <source>
        <strain evidence="11">BMA12</strain>
    </source>
</reference>